<feature type="compositionally biased region" description="Basic and acidic residues" evidence="1">
    <location>
        <begin position="507"/>
        <end position="525"/>
    </location>
</feature>
<dbReference type="EMBL" id="BMAV01025409">
    <property type="protein sequence ID" value="GFS41284.1"/>
    <property type="molecule type" value="Genomic_DNA"/>
</dbReference>
<feature type="region of interest" description="Disordered" evidence="1">
    <location>
        <begin position="1515"/>
        <end position="1534"/>
    </location>
</feature>
<evidence type="ECO:0008006" key="4">
    <source>
        <dbReference type="Google" id="ProtNLM"/>
    </source>
</evidence>
<organism evidence="2 3">
    <name type="scientific">Trichonephila inaurata madagascariensis</name>
    <dbReference type="NCBI Taxonomy" id="2747483"/>
    <lineage>
        <taxon>Eukaryota</taxon>
        <taxon>Metazoa</taxon>
        <taxon>Ecdysozoa</taxon>
        <taxon>Arthropoda</taxon>
        <taxon>Chelicerata</taxon>
        <taxon>Arachnida</taxon>
        <taxon>Araneae</taxon>
        <taxon>Araneomorphae</taxon>
        <taxon>Entelegynae</taxon>
        <taxon>Araneoidea</taxon>
        <taxon>Nephilidae</taxon>
        <taxon>Trichonephila</taxon>
        <taxon>Trichonephila inaurata</taxon>
    </lineage>
</organism>
<evidence type="ECO:0000256" key="1">
    <source>
        <dbReference type="SAM" id="MobiDB-lite"/>
    </source>
</evidence>
<protein>
    <recommendedName>
        <fullName evidence="4">ALMS motif domain-containing protein</fullName>
    </recommendedName>
</protein>
<proteinExistence type="predicted"/>
<dbReference type="Proteomes" id="UP000886998">
    <property type="component" value="Unassembled WGS sequence"/>
</dbReference>
<name>A0A8X6MB91_9ARAC</name>
<accession>A0A8X6MB91</accession>
<sequence length="1603" mass="180637">MSEKVAMNAAINQRCEPMGGEVDNSPTNTISVVTKNISHTDLVDSFPDDQFVDELTLKVRSLLKSWEDAPIENDSNNLLFHNQMDICEAHLFPNINEYQAKTSANSELDSNELAQESQLSSELKCNDMKKFGFSNNPTGDCSFKNSSFDIKSQQLETKPLIELPKSIVDNSSGSAAQKDLVLQNISGPNINNYSHIPRISINKTDEYEVVKQPHIASSTQGQSVEDPLSYYDFSNTLQNVERSANIDNQLSECISKEHPILQSTAKSFGIERKLIPKKQLIQTNSLHLLSDAAISTDMFSKDSSDKETERSWSEITVVAESFSEPKHSSVMMAQGNIPDSINLQSTLLVSHQNSSSVKENFTNSLRSSFTHANNDNGSINRRDRRLRTIEPSRTFQELDREFNYSNYRPNSSLSDHDTPPLSASSMASSKRLEWDNGADIGYSIIALNSKIRNRTSIPTMARSEPEGISFINEATTSAGTSQTTFQGFTSISSSEASTSLTYSHFDGIDSKESSVHDPRVEDLLERSSSPGSLSRSDSKKSVIYNSVRDMHQQCKIQKTNFTSVASFYPPPKNSSWPDLSVKNSQQLSDWSATSLSNLLSKSEELIGSKKYSQSKHVIHKIHMPGFSFSNNIVNKSSDSFQLPERIRPLGEHISLAVQSVPKHFSAENVSHSCKNCQSPLNVNVSSTVNFTDQRSENLLKLQEGNLESFEFDSETLNSDQITNASQFTHHFTESDWIDENNPEIDSNLHYITDIPELSDYQFQTFHSRPLLLLSNDSSKLKGNNISNIVHSFFGNSNTNDHSGSGNLEVKPHIRWYPFTSASHLQDIKNVSTQTSVSFISKDQVDSPVQVCDQQVLSKSSSLNLESNSLEHKTSVDESYEITDFPNTISRLANVSSMNTKATSVLDYNCTSQHDKRTDTFSLHSNPVESNSKLFVHKDNNHLKIVSSGLNNSNLVNNSEINAGCTSCEDKTDRNEEKSFLISEMSSRSNKTEISRYNFGYDWHTPTSNFNGFSQDSIYPPGQKTVDQESYYDGDQLVSSMERRVGVGQCRFSSESLESKNSDTNLGKTLVGPQSKEISLTQNARKSSSLNVNDSFQKNLSQPASLSNTVSSRSTSLNQIDTNNINYFLKENLKQNSEESLPGILNFSQTVDEAFPNKLSASTIENQTTHYERSSNSSNFKNENIGTVSEMAKHFSATKSDLPELFSQNHLPSISHYNRMIHKSHSDPLITVENSNIELLSTDKTSFDHQESLTNKKLDLNLYGINHRRNLHEEDKHKREYLNTEEKLKLVKAQNINRSERNQFEKITTSTVFCETDSFCSNNQFSKASVLQSNTHLPSHALKHTDYANKSSLKEQHQFADRTANSSEPFKSSKYYDITDDVLMSKGKINQRIREFDKEMIHKSIGIQVPECIHESSQCNFCHKFKNSHMNVCYQKEAFKTALNHTLARRMKESAPGTSFCAFSSGCYCCCNKTLQEAFNFHRPELVERIEARKKEVEGRCKERLFVHIPLGSHTVPKQSSKLKQKPDTDMSGKSRIMFSSKENNKRNKRNAFLSEKNKALQKARQKNLNKYNRIMSKIYSQRLKSETLKGRVNHQRNEILIKS</sequence>
<evidence type="ECO:0000313" key="2">
    <source>
        <dbReference type="EMBL" id="GFS41284.1"/>
    </source>
</evidence>
<feature type="region of interest" description="Disordered" evidence="1">
    <location>
        <begin position="507"/>
        <end position="540"/>
    </location>
</feature>
<feature type="region of interest" description="Disordered" evidence="1">
    <location>
        <begin position="1052"/>
        <end position="1072"/>
    </location>
</feature>
<comment type="caution">
    <text evidence="2">The sequence shown here is derived from an EMBL/GenBank/DDBJ whole genome shotgun (WGS) entry which is preliminary data.</text>
</comment>
<gene>
    <name evidence="2" type="primary">NCL1_44418</name>
    <name evidence="2" type="ORF">TNIN_212371</name>
</gene>
<feature type="compositionally biased region" description="Polar residues" evidence="1">
    <location>
        <begin position="368"/>
        <end position="379"/>
    </location>
</feature>
<evidence type="ECO:0000313" key="3">
    <source>
        <dbReference type="Proteomes" id="UP000886998"/>
    </source>
</evidence>
<feature type="region of interest" description="Disordered" evidence="1">
    <location>
        <begin position="368"/>
        <end position="392"/>
    </location>
</feature>
<keyword evidence="3" id="KW-1185">Reference proteome</keyword>
<dbReference type="OrthoDB" id="6430517at2759"/>
<reference evidence="2" key="1">
    <citation type="submission" date="2020-08" db="EMBL/GenBank/DDBJ databases">
        <title>Multicomponent nature underlies the extraordinary mechanical properties of spider dragline silk.</title>
        <authorList>
            <person name="Kono N."/>
            <person name="Nakamura H."/>
            <person name="Mori M."/>
            <person name="Yoshida Y."/>
            <person name="Ohtoshi R."/>
            <person name="Malay A.D."/>
            <person name="Moran D.A.P."/>
            <person name="Tomita M."/>
            <person name="Numata K."/>
            <person name="Arakawa K."/>
        </authorList>
    </citation>
    <scope>NUCLEOTIDE SEQUENCE</scope>
</reference>